<dbReference type="OrthoDB" id="3461417at2"/>
<dbReference type="InterPro" id="IPR036388">
    <property type="entry name" value="WH-like_DNA-bd_sf"/>
</dbReference>
<dbReference type="Gene3D" id="3.40.190.10">
    <property type="entry name" value="Periplasmic binding protein-like II"/>
    <property type="match status" value="2"/>
</dbReference>
<evidence type="ECO:0000313" key="7">
    <source>
        <dbReference type="EMBL" id="SFP68893.1"/>
    </source>
</evidence>
<dbReference type="Gene3D" id="1.10.10.10">
    <property type="entry name" value="Winged helix-like DNA-binding domain superfamily/Winged helix DNA-binding domain"/>
    <property type="match status" value="1"/>
</dbReference>
<organism evidence="7 8">
    <name type="scientific">Amycolatopsis rubida</name>
    <dbReference type="NCBI Taxonomy" id="112413"/>
    <lineage>
        <taxon>Bacteria</taxon>
        <taxon>Bacillati</taxon>
        <taxon>Actinomycetota</taxon>
        <taxon>Actinomycetes</taxon>
        <taxon>Pseudonocardiales</taxon>
        <taxon>Pseudonocardiaceae</taxon>
        <taxon>Amycolatopsis</taxon>
    </lineage>
</organism>
<dbReference type="InterPro" id="IPR036390">
    <property type="entry name" value="WH_DNA-bd_sf"/>
</dbReference>
<dbReference type="GO" id="GO:0003700">
    <property type="term" value="F:DNA-binding transcription factor activity"/>
    <property type="evidence" value="ECO:0007669"/>
    <property type="project" value="InterPro"/>
</dbReference>
<dbReference type="FunFam" id="1.10.10.10:FF:000001">
    <property type="entry name" value="LysR family transcriptional regulator"/>
    <property type="match status" value="1"/>
</dbReference>
<keyword evidence="2" id="KW-0805">Transcription regulation</keyword>
<evidence type="ECO:0000259" key="6">
    <source>
        <dbReference type="PROSITE" id="PS50931"/>
    </source>
</evidence>
<dbReference type="Proteomes" id="UP000199137">
    <property type="component" value="Unassembled WGS sequence"/>
</dbReference>
<evidence type="ECO:0000313" key="8">
    <source>
        <dbReference type="Proteomes" id="UP000199137"/>
    </source>
</evidence>
<dbReference type="Pfam" id="PF03466">
    <property type="entry name" value="LysR_substrate"/>
    <property type="match status" value="1"/>
</dbReference>
<dbReference type="PROSITE" id="PS50931">
    <property type="entry name" value="HTH_LYSR"/>
    <property type="match status" value="1"/>
</dbReference>
<evidence type="ECO:0000256" key="4">
    <source>
        <dbReference type="ARBA" id="ARBA00023163"/>
    </source>
</evidence>
<protein>
    <submittedName>
        <fullName evidence="7">DNA-binding transcriptional regulator, LysR family</fullName>
    </submittedName>
</protein>
<evidence type="ECO:0000256" key="5">
    <source>
        <dbReference type="SAM" id="MobiDB-lite"/>
    </source>
</evidence>
<feature type="region of interest" description="Disordered" evidence="5">
    <location>
        <begin position="300"/>
        <end position="320"/>
    </location>
</feature>
<accession>A0A1I5SDV3</accession>
<dbReference type="SUPFAM" id="SSF53850">
    <property type="entry name" value="Periplasmic binding protein-like II"/>
    <property type="match status" value="1"/>
</dbReference>
<dbReference type="InterPro" id="IPR005119">
    <property type="entry name" value="LysR_subst-bd"/>
</dbReference>
<dbReference type="GO" id="GO:0032993">
    <property type="term" value="C:protein-DNA complex"/>
    <property type="evidence" value="ECO:0007669"/>
    <property type="project" value="TreeGrafter"/>
</dbReference>
<dbReference type="InterPro" id="IPR000847">
    <property type="entry name" value="LysR_HTH_N"/>
</dbReference>
<keyword evidence="3 7" id="KW-0238">DNA-binding</keyword>
<dbReference type="AlphaFoldDB" id="A0A1I5SDV3"/>
<evidence type="ECO:0000256" key="2">
    <source>
        <dbReference type="ARBA" id="ARBA00023015"/>
    </source>
</evidence>
<name>A0A1I5SDV3_9PSEU</name>
<dbReference type="CDD" id="cd08414">
    <property type="entry name" value="PBP2_LTTR_aromatics_like"/>
    <property type="match status" value="1"/>
</dbReference>
<evidence type="ECO:0000256" key="1">
    <source>
        <dbReference type="ARBA" id="ARBA00009437"/>
    </source>
</evidence>
<sequence length="320" mass="34415">MDHWDVRQLEYFAAVADELHFGRAAAREHISQSALSQQVRALERRLGVELLVRTTRSVRLTPVGRAVHEQAKALLAQHARAAERIDHLVSGRAGRLRIGFVPSAAFGTLPRIVAPFRRANPQVKLQLQEMPTLEQLRTVAQGDLDVGLVRDTSQATSVRLFPLLTEPLLLALPREHPAARRRRVRLAALAGEQFIVLPSAVAPAMSDVIAKLAAAAGIDLSYPLEALAFTTTLGLVGSGMGVAIVPASVRTNHPPGLVYRHIADEGAVSRLFVAVSEEHTDPLAAKFLRAAQTCFATAPDGDSPQKLLSAGNDAGLLPDP</sequence>
<dbReference type="PANTHER" id="PTHR30346">
    <property type="entry name" value="TRANSCRIPTIONAL DUAL REGULATOR HCAR-RELATED"/>
    <property type="match status" value="1"/>
</dbReference>
<reference evidence="7 8" key="1">
    <citation type="submission" date="2016-10" db="EMBL/GenBank/DDBJ databases">
        <authorList>
            <person name="de Groot N.N."/>
        </authorList>
    </citation>
    <scope>NUCLEOTIDE SEQUENCE [LARGE SCALE GENOMIC DNA]</scope>
    <source>
        <strain evidence="7 8">DSM 44637</strain>
    </source>
</reference>
<dbReference type="PRINTS" id="PR00039">
    <property type="entry name" value="HTHLYSR"/>
</dbReference>
<dbReference type="PANTHER" id="PTHR30346:SF17">
    <property type="entry name" value="LYSR FAMILY TRANSCRIPTIONAL REGULATOR"/>
    <property type="match status" value="1"/>
</dbReference>
<dbReference type="SUPFAM" id="SSF46785">
    <property type="entry name" value="Winged helix' DNA-binding domain"/>
    <property type="match status" value="1"/>
</dbReference>
<gene>
    <name evidence="7" type="ORF">SAMN05421854_106290</name>
</gene>
<keyword evidence="4" id="KW-0804">Transcription</keyword>
<comment type="similarity">
    <text evidence="1">Belongs to the LysR transcriptional regulatory family.</text>
</comment>
<dbReference type="RefSeq" id="WP_093574688.1">
    <property type="nucleotide sequence ID" value="NZ_FOWC01000006.1"/>
</dbReference>
<evidence type="ECO:0000256" key="3">
    <source>
        <dbReference type="ARBA" id="ARBA00023125"/>
    </source>
</evidence>
<dbReference type="GO" id="GO:0003677">
    <property type="term" value="F:DNA binding"/>
    <property type="evidence" value="ECO:0007669"/>
    <property type="project" value="UniProtKB-KW"/>
</dbReference>
<dbReference type="EMBL" id="FOWC01000006">
    <property type="protein sequence ID" value="SFP68893.1"/>
    <property type="molecule type" value="Genomic_DNA"/>
</dbReference>
<dbReference type="STRING" id="112413.SAMN05421854_106290"/>
<dbReference type="Pfam" id="PF00126">
    <property type="entry name" value="HTH_1"/>
    <property type="match status" value="1"/>
</dbReference>
<feature type="domain" description="HTH lysR-type" evidence="6">
    <location>
        <begin position="4"/>
        <end position="61"/>
    </location>
</feature>
<proteinExistence type="inferred from homology"/>